<dbReference type="AlphaFoldDB" id="A0AAE0AUL5"/>
<keyword evidence="4" id="KW-1185">Reference proteome</keyword>
<keyword evidence="2" id="KW-0472">Membrane</keyword>
<keyword evidence="2" id="KW-1133">Transmembrane helix</keyword>
<feature type="transmembrane region" description="Helical" evidence="2">
    <location>
        <begin position="12"/>
        <end position="37"/>
    </location>
</feature>
<organism evidence="3 4">
    <name type="scientific">Dipteronia sinensis</name>
    <dbReference type="NCBI Taxonomy" id="43782"/>
    <lineage>
        <taxon>Eukaryota</taxon>
        <taxon>Viridiplantae</taxon>
        <taxon>Streptophyta</taxon>
        <taxon>Embryophyta</taxon>
        <taxon>Tracheophyta</taxon>
        <taxon>Spermatophyta</taxon>
        <taxon>Magnoliopsida</taxon>
        <taxon>eudicotyledons</taxon>
        <taxon>Gunneridae</taxon>
        <taxon>Pentapetalae</taxon>
        <taxon>rosids</taxon>
        <taxon>malvids</taxon>
        <taxon>Sapindales</taxon>
        <taxon>Sapindaceae</taxon>
        <taxon>Hippocastanoideae</taxon>
        <taxon>Acereae</taxon>
        <taxon>Dipteronia</taxon>
    </lineage>
</organism>
<feature type="compositionally biased region" description="Polar residues" evidence="1">
    <location>
        <begin position="188"/>
        <end position="225"/>
    </location>
</feature>
<evidence type="ECO:0000313" key="4">
    <source>
        <dbReference type="Proteomes" id="UP001281410"/>
    </source>
</evidence>
<keyword evidence="2" id="KW-0812">Transmembrane</keyword>
<evidence type="ECO:0000256" key="1">
    <source>
        <dbReference type="SAM" id="MobiDB-lite"/>
    </source>
</evidence>
<protein>
    <submittedName>
        <fullName evidence="3">Uncharacterized protein</fullName>
    </submittedName>
</protein>
<feature type="transmembrane region" description="Helical" evidence="2">
    <location>
        <begin position="138"/>
        <end position="160"/>
    </location>
</feature>
<reference evidence="3" key="1">
    <citation type="journal article" date="2023" name="Plant J.">
        <title>Genome sequences and population genomics provide insights into the demographic history, inbreeding, and mutation load of two 'living fossil' tree species of Dipteronia.</title>
        <authorList>
            <person name="Feng Y."/>
            <person name="Comes H.P."/>
            <person name="Chen J."/>
            <person name="Zhu S."/>
            <person name="Lu R."/>
            <person name="Zhang X."/>
            <person name="Li P."/>
            <person name="Qiu J."/>
            <person name="Olsen K.M."/>
            <person name="Qiu Y."/>
        </authorList>
    </citation>
    <scope>NUCLEOTIDE SEQUENCE</scope>
    <source>
        <strain evidence="3">NBL</strain>
    </source>
</reference>
<evidence type="ECO:0000256" key="2">
    <source>
        <dbReference type="SAM" id="Phobius"/>
    </source>
</evidence>
<name>A0AAE0AUL5_9ROSI</name>
<dbReference type="Proteomes" id="UP001281410">
    <property type="component" value="Unassembled WGS sequence"/>
</dbReference>
<gene>
    <name evidence="3" type="ORF">Dsin_011050</name>
</gene>
<feature type="transmembrane region" description="Helical" evidence="2">
    <location>
        <begin position="82"/>
        <end position="103"/>
    </location>
</feature>
<accession>A0AAE0AUL5</accession>
<comment type="caution">
    <text evidence="3">The sequence shown here is derived from an EMBL/GenBank/DDBJ whole genome shotgun (WGS) entry which is preliminary data.</text>
</comment>
<feature type="region of interest" description="Disordered" evidence="1">
    <location>
        <begin position="188"/>
        <end position="244"/>
    </location>
</feature>
<sequence length="244" mass="27697">MSKKKISSYVEFLLKLINSIFLLLALATLFYGIYFLFKWKHYASMKVKTHPHKPNDQAPPPARILLAFAASKWLFEEFPTPWFVYFIMAIGATLVFLSCFGFIGTAVRSPCCLCFDLPRDKTGALHFIYKFLNQNWKVVRWVALAILTLEVIALFLALYLRFVYQRLNHWDYHKESIIHPDSLRRTTARGSNIKTPAPPLSNTKTPAPPLSNTKTPAPPSSNTKTPAPPSIGGRVQTRPKNTPS</sequence>
<proteinExistence type="predicted"/>
<evidence type="ECO:0000313" key="3">
    <source>
        <dbReference type="EMBL" id="KAK3224025.1"/>
    </source>
</evidence>
<dbReference type="EMBL" id="JANJYJ010000003">
    <property type="protein sequence ID" value="KAK3224025.1"/>
    <property type="molecule type" value="Genomic_DNA"/>
</dbReference>